<gene>
    <name evidence="1" type="ORF">BN946_scf184718.g4</name>
</gene>
<protein>
    <submittedName>
        <fullName evidence="1">Uncharacterized protein</fullName>
    </submittedName>
</protein>
<evidence type="ECO:0000313" key="2">
    <source>
        <dbReference type="Proteomes" id="UP000029665"/>
    </source>
</evidence>
<dbReference type="EMBL" id="CCBP010000126">
    <property type="protein sequence ID" value="CDO74220.1"/>
    <property type="molecule type" value="Genomic_DNA"/>
</dbReference>
<reference evidence="1" key="1">
    <citation type="submission" date="2014-01" db="EMBL/GenBank/DDBJ databases">
        <title>The genome of the white-rot fungus Pycnoporus cinnabarinus: a basidiomycete model with a versatile arsenal for lignocellulosic biomass breakdown.</title>
        <authorList>
            <person name="Levasseur A."/>
            <person name="Lomascolo A."/>
            <person name="Ruiz-Duenas F.J."/>
            <person name="Uzan E."/>
            <person name="Piumi F."/>
            <person name="Kues U."/>
            <person name="Ram A.F.J."/>
            <person name="Murat C."/>
            <person name="Haon M."/>
            <person name="Benoit I."/>
            <person name="Arfi Y."/>
            <person name="Chevret D."/>
            <person name="Drula E."/>
            <person name="Kwon M.J."/>
            <person name="Gouret P."/>
            <person name="Lesage-Meessen L."/>
            <person name="Lombard V."/>
            <person name="Mariette J."/>
            <person name="Noirot C."/>
            <person name="Park J."/>
            <person name="Patyshakuliyeva A."/>
            <person name="Wieneger R.A.B."/>
            <person name="Wosten H.A.B."/>
            <person name="Martin F."/>
            <person name="Coutinho P.M."/>
            <person name="de Vries R."/>
            <person name="Martinez A.T."/>
            <person name="Klopp C."/>
            <person name="Pontarotti P."/>
            <person name="Henrissat B."/>
            <person name="Record E."/>
        </authorList>
    </citation>
    <scope>NUCLEOTIDE SEQUENCE [LARGE SCALE GENOMIC DNA]</scope>
    <source>
        <strain evidence="1">BRFM137</strain>
    </source>
</reference>
<keyword evidence="2" id="KW-1185">Reference proteome</keyword>
<evidence type="ECO:0000313" key="1">
    <source>
        <dbReference type="EMBL" id="CDO74220.1"/>
    </source>
</evidence>
<sequence>MVKRKKVSGRDSLELSLALHYVKRWREVLAKEPDAAPDDLAEEEELTDIYAVDRFISLMEDRLFVEKSMGFSSANDALLESMGITFAGILLEKAKPGEEKLRRVREQHGDHGMSQTNLYATLNFLCQYTMAHSEALARLWIDAFLSRVTAIAHGTTRHVMGVGVFVEPNIVVEQPRRVRLAGLVDYVVFLVEDRFAGSVMNAPNLTRAVREAQDKLHGLFVAEAKGQERNLKHHIAQVIAEMFTCAKCLGSRYIRGALTSGTEWIFLLLEVNADQKGGRYWQSYPRRVNRDMETDANVRTWTVQQHTVDTIVAILADWTLHCAENLTDDDDWFELVMGKGT</sequence>
<name>A0A060SII9_PYCCI</name>
<accession>A0A060SII9</accession>
<comment type="caution">
    <text evidence="1">The sequence shown here is derived from an EMBL/GenBank/DDBJ whole genome shotgun (WGS) entry which is preliminary data.</text>
</comment>
<proteinExistence type="predicted"/>
<dbReference type="AlphaFoldDB" id="A0A060SII9"/>
<dbReference type="OrthoDB" id="2720314at2759"/>
<dbReference type="Proteomes" id="UP000029665">
    <property type="component" value="Unassembled WGS sequence"/>
</dbReference>
<organism evidence="1 2">
    <name type="scientific">Pycnoporus cinnabarinus</name>
    <name type="common">Cinnabar-red polypore</name>
    <name type="synonym">Trametes cinnabarina</name>
    <dbReference type="NCBI Taxonomy" id="5643"/>
    <lineage>
        <taxon>Eukaryota</taxon>
        <taxon>Fungi</taxon>
        <taxon>Dikarya</taxon>
        <taxon>Basidiomycota</taxon>
        <taxon>Agaricomycotina</taxon>
        <taxon>Agaricomycetes</taxon>
        <taxon>Polyporales</taxon>
        <taxon>Polyporaceae</taxon>
        <taxon>Trametes</taxon>
    </lineage>
</organism>
<dbReference type="HOGENOM" id="CLU_057881_0_0_1"/>